<protein>
    <submittedName>
        <fullName evidence="1">Predicted protein</fullName>
    </submittedName>
</protein>
<dbReference type="InParanoid" id="E5A083"/>
<dbReference type="HOGENOM" id="CLU_2812860_0_0_1"/>
<name>E5A083_LEPMJ</name>
<sequence length="67" mass="7762">MRTRCFPRPWSQGRCNVPIVKYRYRATVLRRLLQRLLPFAVACVTDCCCHTVWLAVKASAAWPRVGL</sequence>
<dbReference type="Proteomes" id="UP000002668">
    <property type="component" value="Genome"/>
</dbReference>
<reference evidence="2" key="1">
    <citation type="journal article" date="2011" name="Nat. Commun.">
        <title>Effector diversification within compartments of the Leptosphaeria maculans genome affected by Repeat-Induced Point mutations.</title>
        <authorList>
            <person name="Rouxel T."/>
            <person name="Grandaubert J."/>
            <person name="Hane J.K."/>
            <person name="Hoede C."/>
            <person name="van de Wouw A.P."/>
            <person name="Couloux A."/>
            <person name="Dominguez V."/>
            <person name="Anthouard V."/>
            <person name="Bally P."/>
            <person name="Bourras S."/>
            <person name="Cozijnsen A.J."/>
            <person name="Ciuffetti L.M."/>
            <person name="Degrave A."/>
            <person name="Dilmaghani A."/>
            <person name="Duret L."/>
            <person name="Fudal I."/>
            <person name="Goodwin S.B."/>
            <person name="Gout L."/>
            <person name="Glaser N."/>
            <person name="Linglin J."/>
            <person name="Kema G.H.J."/>
            <person name="Lapalu N."/>
            <person name="Lawrence C.B."/>
            <person name="May K."/>
            <person name="Meyer M."/>
            <person name="Ollivier B."/>
            <person name="Poulain J."/>
            <person name="Schoch C.L."/>
            <person name="Simon A."/>
            <person name="Spatafora J.W."/>
            <person name="Stachowiak A."/>
            <person name="Turgeon B.G."/>
            <person name="Tyler B.M."/>
            <person name="Vincent D."/>
            <person name="Weissenbach J."/>
            <person name="Amselem J."/>
            <person name="Quesneville H."/>
            <person name="Oliver R.P."/>
            <person name="Wincker P."/>
            <person name="Balesdent M.-H."/>
            <person name="Howlett B.J."/>
        </authorList>
    </citation>
    <scope>NUCLEOTIDE SEQUENCE [LARGE SCALE GENOMIC DNA]</scope>
    <source>
        <strain evidence="2">JN3 / isolate v23.1.3 / race Av1-4-5-6-7-8</strain>
    </source>
</reference>
<keyword evidence="2" id="KW-1185">Reference proteome</keyword>
<evidence type="ECO:0000313" key="1">
    <source>
        <dbReference type="EMBL" id="CBX96943.1"/>
    </source>
</evidence>
<accession>E5A083</accession>
<proteinExistence type="predicted"/>
<gene>
    <name evidence="1" type="ORF">LEMA_P100740.1</name>
</gene>
<dbReference type="AlphaFoldDB" id="E5A083"/>
<dbReference type="EMBL" id="FP929130">
    <property type="protein sequence ID" value="CBX96943.1"/>
    <property type="molecule type" value="Genomic_DNA"/>
</dbReference>
<organism evidence="2">
    <name type="scientific">Leptosphaeria maculans (strain JN3 / isolate v23.1.3 / race Av1-4-5-6-7-8)</name>
    <name type="common">Blackleg fungus</name>
    <name type="synonym">Phoma lingam</name>
    <dbReference type="NCBI Taxonomy" id="985895"/>
    <lineage>
        <taxon>Eukaryota</taxon>
        <taxon>Fungi</taxon>
        <taxon>Dikarya</taxon>
        <taxon>Ascomycota</taxon>
        <taxon>Pezizomycotina</taxon>
        <taxon>Dothideomycetes</taxon>
        <taxon>Pleosporomycetidae</taxon>
        <taxon>Pleosporales</taxon>
        <taxon>Pleosporineae</taxon>
        <taxon>Leptosphaeriaceae</taxon>
        <taxon>Plenodomus</taxon>
        <taxon>Plenodomus lingam/Leptosphaeria maculans species complex</taxon>
    </lineage>
</organism>
<evidence type="ECO:0000313" key="2">
    <source>
        <dbReference type="Proteomes" id="UP000002668"/>
    </source>
</evidence>
<dbReference type="VEuPathDB" id="FungiDB:LEMA_P100740.1"/>